<sequence length="601" mass="68064">MQLLRLFDTKSPEINQSKILHDIIDRQTLASVFQPIINIQSGVILGHEGLIRGPENSDLYSPHNLFKFAKVENRVCDLELASLKVGLESFAKHACSNKIFVNVSPECLQEFGRNKLISIDYIESLGLNPKNIVLELTESSPTFDYSELYKVIDSYRNVGFQIALDDLGEGYSTLRLWSELRPEYVKIDKHFIHSINSDPVKLQFVKSIQQIADNSSTKVIAEGVETEAEFVILRDLNIAYCQGYLLGHPLPEPIQHVSKNIQHLFTRKTISVFPKAAGTERQGNILKLLEKAPFVTPATTNDEVNVMFESNEKLFSIPVVENGIPVGLISRFSMIDSFVRPFRKELYGKHSCTEFMDTKPLIVDGSITYHELSDLITQMEPHHLTNGFIITENEKYIGLGSGHALLRKITEMQISAARYANPLTLLPGNVPINEHIDRLLEKKNTFWACYCDLDNFKPFNDAYGFRQGDLVLQLVGETLAKSVDVNLDFVGHIGGDDFILICQTTNWEERCNFILSHLEEVIPTFYSEEDRKIGGIEIDDRQGKSTFYPFSTLSIGAVKIVPEEFASHYEVSAAMTVAKKEAKRINGNSIFYERRFRGDEH</sequence>
<dbReference type="PROSITE" id="PS50887">
    <property type="entry name" value="GGDEF"/>
    <property type="match status" value="1"/>
</dbReference>
<dbReference type="SUPFAM" id="SSF55073">
    <property type="entry name" value="Nucleotide cyclase"/>
    <property type="match status" value="1"/>
</dbReference>
<dbReference type="InterPro" id="IPR000644">
    <property type="entry name" value="CBS_dom"/>
</dbReference>
<feature type="domain" description="CBS" evidence="4">
    <location>
        <begin position="288"/>
        <end position="345"/>
    </location>
</feature>
<evidence type="ECO:0000259" key="2">
    <source>
        <dbReference type="PROSITE" id="PS50883"/>
    </source>
</evidence>
<dbReference type="OrthoDB" id="9813903at2"/>
<evidence type="ECO:0000313" key="5">
    <source>
        <dbReference type="EMBL" id="ADI29874.1"/>
    </source>
</evidence>
<gene>
    <name evidence="5" type="ordered locus">M301_1494</name>
</gene>
<dbReference type="GO" id="GO:0071111">
    <property type="term" value="F:cyclic-guanylate-specific phosphodiesterase activity"/>
    <property type="evidence" value="ECO:0007669"/>
    <property type="project" value="InterPro"/>
</dbReference>
<dbReference type="CDD" id="cd01949">
    <property type="entry name" value="GGDEF"/>
    <property type="match status" value="1"/>
</dbReference>
<dbReference type="HOGENOM" id="CLU_015702_2_1_4"/>
<dbReference type="InterPro" id="IPR035919">
    <property type="entry name" value="EAL_sf"/>
</dbReference>
<dbReference type="EMBL" id="CP002056">
    <property type="protein sequence ID" value="ADI29874.1"/>
    <property type="molecule type" value="Genomic_DNA"/>
</dbReference>
<dbReference type="InterPro" id="IPR001633">
    <property type="entry name" value="EAL_dom"/>
</dbReference>
<evidence type="ECO:0000256" key="1">
    <source>
        <dbReference type="PROSITE-ProRule" id="PRU00703"/>
    </source>
</evidence>
<accession>D7DII9</accession>
<dbReference type="InterPro" id="IPR046342">
    <property type="entry name" value="CBS_dom_sf"/>
</dbReference>
<dbReference type="PANTHER" id="PTHR33121">
    <property type="entry name" value="CYCLIC DI-GMP PHOSPHODIESTERASE PDEF"/>
    <property type="match status" value="1"/>
</dbReference>
<dbReference type="Gene3D" id="3.30.70.270">
    <property type="match status" value="1"/>
</dbReference>
<dbReference type="CDD" id="cd04598">
    <property type="entry name" value="CBS_pair_GGDEF_EAL"/>
    <property type="match status" value="1"/>
</dbReference>
<reference evidence="6" key="1">
    <citation type="submission" date="2010-05" db="EMBL/GenBank/DDBJ databases">
        <title>Complete sequence of Methylotenera sp. 301.</title>
        <authorList>
            <person name="Lucas S."/>
            <person name="Copeland A."/>
            <person name="Lapidus A."/>
            <person name="Cheng J.-F."/>
            <person name="Bruce D."/>
            <person name="Goodwin L."/>
            <person name="Pitluck S."/>
            <person name="Clum A."/>
            <person name="Land M."/>
            <person name="Hauser L."/>
            <person name="Kyrpides N."/>
            <person name="Ivanova N."/>
            <person name="Chistoservova L."/>
            <person name="Kalyuzhnaya M."/>
            <person name="Woyke T."/>
        </authorList>
    </citation>
    <scope>NUCLEOTIDE SEQUENCE [LARGE SCALE GENOMIC DNA]</scope>
    <source>
        <strain evidence="6">301</strain>
    </source>
</reference>
<feature type="domain" description="EAL" evidence="2">
    <location>
        <begin position="13"/>
        <end position="263"/>
    </location>
</feature>
<name>D7DII9_METV0</name>
<dbReference type="SMART" id="SM00267">
    <property type="entry name" value="GGDEF"/>
    <property type="match status" value="1"/>
</dbReference>
<evidence type="ECO:0000313" key="6">
    <source>
        <dbReference type="Proteomes" id="UP000000383"/>
    </source>
</evidence>
<dbReference type="eggNOG" id="COG0517">
    <property type="taxonomic scope" value="Bacteria"/>
</dbReference>
<reference evidence="5 6" key="2">
    <citation type="journal article" date="2011" name="J. Bacteriol.">
        <title>Genomes of three methylotrophs from a single niche uncover genetic and metabolic divergence of Methylophilaceae.</title>
        <authorList>
            <person name="Lapidus A."/>
            <person name="Clum A."/>
            <person name="Labutti K."/>
            <person name="Kaluzhnaya M.G."/>
            <person name="Lim S."/>
            <person name="Beck D.A."/>
            <person name="Glavina Del Rio T."/>
            <person name="Nolan M."/>
            <person name="Mavromatis K."/>
            <person name="Huntemann M."/>
            <person name="Lucas S."/>
            <person name="Lidstrom M.E."/>
            <person name="Ivanova N."/>
            <person name="Chistoserdova L."/>
        </authorList>
    </citation>
    <scope>NUCLEOTIDE SEQUENCE [LARGE SCALE GENOMIC DNA]</scope>
    <source>
        <strain evidence="5 6">301</strain>
    </source>
</reference>
<dbReference type="Pfam" id="PF00563">
    <property type="entry name" value="EAL"/>
    <property type="match status" value="1"/>
</dbReference>
<dbReference type="RefSeq" id="WP_013148186.1">
    <property type="nucleotide sequence ID" value="NC_014207.1"/>
</dbReference>
<dbReference type="Gene3D" id="3.20.20.450">
    <property type="entry name" value="EAL domain"/>
    <property type="match status" value="1"/>
</dbReference>
<dbReference type="eggNOG" id="COG2200">
    <property type="taxonomic scope" value="Bacteria"/>
</dbReference>
<organism evidence="5 6">
    <name type="scientific">Methylotenera versatilis (strain 301)</name>
    <dbReference type="NCBI Taxonomy" id="666681"/>
    <lineage>
        <taxon>Bacteria</taxon>
        <taxon>Pseudomonadati</taxon>
        <taxon>Pseudomonadota</taxon>
        <taxon>Betaproteobacteria</taxon>
        <taxon>Nitrosomonadales</taxon>
        <taxon>Methylophilaceae</taxon>
        <taxon>Methylotenera</taxon>
    </lineage>
</organism>
<dbReference type="SMART" id="SM00052">
    <property type="entry name" value="EAL"/>
    <property type="match status" value="1"/>
</dbReference>
<dbReference type="PROSITE" id="PS51371">
    <property type="entry name" value="CBS"/>
    <property type="match status" value="1"/>
</dbReference>
<dbReference type="KEGG" id="meh:M301_1494"/>
<feature type="domain" description="GGDEF" evidence="3">
    <location>
        <begin position="444"/>
        <end position="595"/>
    </location>
</feature>
<evidence type="ECO:0000259" key="3">
    <source>
        <dbReference type="PROSITE" id="PS50887"/>
    </source>
</evidence>
<dbReference type="SUPFAM" id="SSF54631">
    <property type="entry name" value="CBS-domain pair"/>
    <property type="match status" value="1"/>
</dbReference>
<dbReference type="NCBIfam" id="TIGR00254">
    <property type="entry name" value="GGDEF"/>
    <property type="match status" value="1"/>
</dbReference>
<evidence type="ECO:0000259" key="4">
    <source>
        <dbReference type="PROSITE" id="PS51371"/>
    </source>
</evidence>
<dbReference type="SUPFAM" id="SSF141868">
    <property type="entry name" value="EAL domain-like"/>
    <property type="match status" value="1"/>
</dbReference>
<dbReference type="InterPro" id="IPR043128">
    <property type="entry name" value="Rev_trsase/Diguanyl_cyclase"/>
</dbReference>
<dbReference type="AlphaFoldDB" id="D7DII9"/>
<dbReference type="InterPro" id="IPR029787">
    <property type="entry name" value="Nucleotide_cyclase"/>
</dbReference>
<dbReference type="InterPro" id="IPR050706">
    <property type="entry name" value="Cyclic-di-GMP_PDE-like"/>
</dbReference>
<dbReference type="STRING" id="666681.M301_1494"/>
<proteinExistence type="predicted"/>
<dbReference type="PROSITE" id="PS50883">
    <property type="entry name" value="EAL"/>
    <property type="match status" value="1"/>
</dbReference>
<protein>
    <submittedName>
        <fullName evidence="5">Diguanylate cyclase/phosphodiesterase</fullName>
    </submittedName>
</protein>
<keyword evidence="1" id="KW-0129">CBS domain</keyword>
<dbReference type="Pfam" id="PF00990">
    <property type="entry name" value="GGDEF"/>
    <property type="match status" value="1"/>
</dbReference>
<keyword evidence="6" id="KW-1185">Reference proteome</keyword>
<dbReference type="InterPro" id="IPR000160">
    <property type="entry name" value="GGDEF_dom"/>
</dbReference>
<dbReference type="CDD" id="cd01948">
    <property type="entry name" value="EAL"/>
    <property type="match status" value="1"/>
</dbReference>
<dbReference type="eggNOG" id="COG2199">
    <property type="taxonomic scope" value="Bacteria"/>
</dbReference>
<dbReference type="Proteomes" id="UP000000383">
    <property type="component" value="Chromosome"/>
</dbReference>
<dbReference type="PANTHER" id="PTHR33121:SF76">
    <property type="entry name" value="SIGNALING PROTEIN"/>
    <property type="match status" value="1"/>
</dbReference>